<dbReference type="GO" id="GO:0005886">
    <property type="term" value="C:plasma membrane"/>
    <property type="evidence" value="ECO:0007669"/>
    <property type="project" value="UniProtKB-SubCell"/>
</dbReference>
<evidence type="ECO:0000256" key="5">
    <source>
        <dbReference type="ARBA" id="ARBA00022989"/>
    </source>
</evidence>
<evidence type="ECO:0000256" key="9">
    <source>
        <dbReference type="PROSITE-ProRule" id="PRU00284"/>
    </source>
</evidence>
<dbReference type="AlphaFoldDB" id="A0A1M4TXJ8"/>
<gene>
    <name evidence="14" type="ORF">SAMN02746091_00519</name>
</gene>
<evidence type="ECO:0000256" key="7">
    <source>
        <dbReference type="ARBA" id="ARBA00023224"/>
    </source>
</evidence>
<dbReference type="Gene3D" id="1.10.287.950">
    <property type="entry name" value="Methyl-accepting chemotaxis protein"/>
    <property type="match status" value="1"/>
</dbReference>
<dbReference type="CDD" id="cd12914">
    <property type="entry name" value="PDC1_DGC_like"/>
    <property type="match status" value="1"/>
</dbReference>
<dbReference type="GO" id="GO:0006935">
    <property type="term" value="P:chemotaxis"/>
    <property type="evidence" value="ECO:0007669"/>
    <property type="project" value="UniProtKB-KW"/>
</dbReference>
<feature type="coiled-coil region" evidence="10">
    <location>
        <begin position="458"/>
        <end position="485"/>
    </location>
</feature>
<comment type="subcellular location">
    <subcellularLocation>
        <location evidence="1">Cell membrane</location>
        <topology evidence="1">Multi-pass membrane protein</topology>
    </subcellularLocation>
</comment>
<comment type="similarity">
    <text evidence="8">Belongs to the methyl-accepting chemotaxis (MCP) protein family.</text>
</comment>
<dbReference type="CDD" id="cd06225">
    <property type="entry name" value="HAMP"/>
    <property type="match status" value="1"/>
</dbReference>
<dbReference type="PANTHER" id="PTHR32089">
    <property type="entry name" value="METHYL-ACCEPTING CHEMOTAXIS PROTEIN MCPB"/>
    <property type="match status" value="1"/>
</dbReference>
<keyword evidence="15" id="KW-1185">Reference proteome</keyword>
<proteinExistence type="inferred from homology"/>
<evidence type="ECO:0000256" key="4">
    <source>
        <dbReference type="ARBA" id="ARBA00022692"/>
    </source>
</evidence>
<dbReference type="Pfam" id="PF00015">
    <property type="entry name" value="MCPsignal"/>
    <property type="match status" value="1"/>
</dbReference>
<reference evidence="15" key="1">
    <citation type="submission" date="2016-11" db="EMBL/GenBank/DDBJ databases">
        <authorList>
            <person name="Varghese N."/>
            <person name="Submissions S."/>
        </authorList>
    </citation>
    <scope>NUCLEOTIDE SEQUENCE [LARGE SCALE GENOMIC DNA]</scope>
    <source>
        <strain evidence="15">DSM 10124</strain>
    </source>
</reference>
<keyword evidence="6 11" id="KW-0472">Membrane</keyword>
<dbReference type="Proteomes" id="UP000184423">
    <property type="component" value="Unassembled WGS sequence"/>
</dbReference>
<dbReference type="PROSITE" id="PS50111">
    <property type="entry name" value="CHEMOTAXIS_TRANSDUC_2"/>
    <property type="match status" value="1"/>
</dbReference>
<organism evidence="14 15">
    <name type="scientific">Caloramator proteoclasticus DSM 10124</name>
    <dbReference type="NCBI Taxonomy" id="1121262"/>
    <lineage>
        <taxon>Bacteria</taxon>
        <taxon>Bacillati</taxon>
        <taxon>Bacillota</taxon>
        <taxon>Clostridia</taxon>
        <taxon>Eubacteriales</taxon>
        <taxon>Clostridiaceae</taxon>
        <taxon>Caloramator</taxon>
    </lineage>
</organism>
<keyword evidence="7 9" id="KW-0807">Transducer</keyword>
<evidence type="ECO:0000313" key="15">
    <source>
        <dbReference type="Proteomes" id="UP000184423"/>
    </source>
</evidence>
<dbReference type="InterPro" id="IPR004089">
    <property type="entry name" value="MCPsignal_dom"/>
</dbReference>
<accession>A0A1M4TXJ8</accession>
<evidence type="ECO:0000256" key="1">
    <source>
        <dbReference type="ARBA" id="ARBA00004651"/>
    </source>
</evidence>
<dbReference type="PROSITE" id="PS50885">
    <property type="entry name" value="HAMP"/>
    <property type="match status" value="1"/>
</dbReference>
<evidence type="ECO:0000256" key="3">
    <source>
        <dbReference type="ARBA" id="ARBA00022500"/>
    </source>
</evidence>
<keyword evidence="10" id="KW-0175">Coiled coil</keyword>
<dbReference type="CDD" id="cd11386">
    <property type="entry name" value="MCP_signal"/>
    <property type="match status" value="1"/>
</dbReference>
<name>A0A1M4TXJ8_9CLOT</name>
<dbReference type="Pfam" id="PF02743">
    <property type="entry name" value="dCache_1"/>
    <property type="match status" value="1"/>
</dbReference>
<dbReference type="Gene3D" id="3.30.450.20">
    <property type="entry name" value="PAS domain"/>
    <property type="match status" value="2"/>
</dbReference>
<dbReference type="SMART" id="SM00283">
    <property type="entry name" value="MA"/>
    <property type="match status" value="1"/>
</dbReference>
<dbReference type="RefSeq" id="WP_073247833.1">
    <property type="nucleotide sequence ID" value="NZ_FQVG01000005.1"/>
</dbReference>
<feature type="domain" description="HAMP" evidence="13">
    <location>
        <begin position="351"/>
        <end position="403"/>
    </location>
</feature>
<evidence type="ECO:0000259" key="13">
    <source>
        <dbReference type="PROSITE" id="PS50885"/>
    </source>
</evidence>
<evidence type="ECO:0000256" key="6">
    <source>
        <dbReference type="ARBA" id="ARBA00023136"/>
    </source>
</evidence>
<keyword evidence="3" id="KW-0145">Chemotaxis</keyword>
<dbReference type="InterPro" id="IPR033479">
    <property type="entry name" value="dCache_1"/>
</dbReference>
<evidence type="ECO:0000256" key="11">
    <source>
        <dbReference type="SAM" id="Phobius"/>
    </source>
</evidence>
<dbReference type="GO" id="GO:0007165">
    <property type="term" value="P:signal transduction"/>
    <property type="evidence" value="ECO:0007669"/>
    <property type="project" value="UniProtKB-KW"/>
</dbReference>
<feature type="transmembrane region" description="Helical" evidence="11">
    <location>
        <begin position="332"/>
        <end position="350"/>
    </location>
</feature>
<dbReference type="SMART" id="SM00304">
    <property type="entry name" value="HAMP"/>
    <property type="match status" value="1"/>
</dbReference>
<evidence type="ECO:0000259" key="12">
    <source>
        <dbReference type="PROSITE" id="PS50111"/>
    </source>
</evidence>
<dbReference type="Pfam" id="PF00672">
    <property type="entry name" value="HAMP"/>
    <property type="match status" value="1"/>
</dbReference>
<dbReference type="PANTHER" id="PTHR32089:SF112">
    <property type="entry name" value="LYSOZYME-LIKE PROTEIN-RELATED"/>
    <property type="match status" value="1"/>
</dbReference>
<keyword evidence="2" id="KW-1003">Cell membrane</keyword>
<evidence type="ECO:0000256" key="8">
    <source>
        <dbReference type="ARBA" id="ARBA00029447"/>
    </source>
</evidence>
<feature type="domain" description="Methyl-accepting transducer" evidence="12">
    <location>
        <begin position="422"/>
        <end position="679"/>
    </location>
</feature>
<evidence type="ECO:0000313" key="14">
    <source>
        <dbReference type="EMBL" id="SHE49209.1"/>
    </source>
</evidence>
<dbReference type="CDD" id="cd12912">
    <property type="entry name" value="PDC2_MCP_like"/>
    <property type="match status" value="1"/>
</dbReference>
<protein>
    <submittedName>
        <fullName evidence="14">Methyl-accepting chemotaxis sensory transducer with Cache sensor</fullName>
    </submittedName>
</protein>
<keyword evidence="5 11" id="KW-1133">Transmembrane helix</keyword>
<evidence type="ECO:0000256" key="10">
    <source>
        <dbReference type="SAM" id="Coils"/>
    </source>
</evidence>
<sequence>MKLQKRIKKPKFKSINFKNVFNLLSLKRLKETDSKNKMKHSFRLKLILILCLISILPMLVVGAMLNKRSIDITKNDAFKNLENTQAYTSNNISKTINQYMNIAYILTTNDIIKNYTYSLQVEPNDDMQNYLNNTVSSYLNNLGELNTVLITNKDGKVIAQPNTTTGLKSLKDADLSNYDFFKNVKHQSKPIISSAIADNNFTKPSVIISAPIKSLYGDFAGALIFSIDLQKISTRYIDEVKLGKKGYLFVLQKDGITIVHPDKKEIMNKNISSTEYGNKILSNKNGEIEFEYNGIKYIGYFSTNDFLGWKFSSVMPYSELLTISNSIKHTTILVILLILIVLPILVYFATRLVTKPLNAIAGTMKHVSEGDLTVNIPIHRNDEFGYIAQNINSVLDTMQSYILEIKKTSEKIFTVSNTLNSSSNTMLIASDEVATAIEDVSKGAQQQAADLSDIVTQLQDFTNELNNIIKNLTNVSNKTNETEEKANGGKEKISNLIGYFEEVLTAYKLVISRFSELADKIKSISNITDVINNISEQTNLLSLNAAIEAARAGEVGRGFAVVAEEVRKLAEKSKESSNEIKKLVDNIIDETGNVINTSNKVDSLIKEQIALAQDAVNSFNEILESIENIPPYINQTFNAVNKTVQSKDLILSRVESVTSIAEEVSASSEQITASSQEMQHIINSVAELSNELNYISERLNEQMSKFKA</sequence>
<evidence type="ECO:0000256" key="2">
    <source>
        <dbReference type="ARBA" id="ARBA00022475"/>
    </source>
</evidence>
<dbReference type="EMBL" id="FQVG01000005">
    <property type="protein sequence ID" value="SHE49209.1"/>
    <property type="molecule type" value="Genomic_DNA"/>
</dbReference>
<dbReference type="SUPFAM" id="SSF58104">
    <property type="entry name" value="Methyl-accepting chemotaxis protein (MCP) signaling domain"/>
    <property type="match status" value="1"/>
</dbReference>
<dbReference type="InterPro" id="IPR003660">
    <property type="entry name" value="HAMP_dom"/>
</dbReference>
<keyword evidence="4 11" id="KW-0812">Transmembrane</keyword>